<name>A0A1Y2I256_9FUNG</name>
<protein>
    <recommendedName>
        <fullName evidence="4">Cleavage/polyadenylation specificity factor A subunit N-terminal domain-containing protein</fullName>
    </recommendedName>
</protein>
<dbReference type="Proteomes" id="UP000193411">
    <property type="component" value="Unassembled WGS sequence"/>
</dbReference>
<comment type="caution">
    <text evidence="2">The sequence shown here is derived from an EMBL/GenBank/DDBJ whole genome shotgun (WGS) entry which is preliminary data.</text>
</comment>
<feature type="compositionally biased region" description="Pro residues" evidence="1">
    <location>
        <begin position="11"/>
        <end position="21"/>
    </location>
</feature>
<evidence type="ECO:0000256" key="1">
    <source>
        <dbReference type="SAM" id="MobiDB-lite"/>
    </source>
</evidence>
<organism evidence="2 3">
    <name type="scientific">Catenaria anguillulae PL171</name>
    <dbReference type="NCBI Taxonomy" id="765915"/>
    <lineage>
        <taxon>Eukaryota</taxon>
        <taxon>Fungi</taxon>
        <taxon>Fungi incertae sedis</taxon>
        <taxon>Blastocladiomycota</taxon>
        <taxon>Blastocladiomycetes</taxon>
        <taxon>Blastocladiales</taxon>
        <taxon>Catenariaceae</taxon>
        <taxon>Catenaria</taxon>
    </lineage>
</organism>
<evidence type="ECO:0008006" key="4">
    <source>
        <dbReference type="Google" id="ProtNLM"/>
    </source>
</evidence>
<accession>A0A1Y2I256</accession>
<feature type="compositionally biased region" description="Basic residues" evidence="1">
    <location>
        <begin position="227"/>
        <end position="238"/>
    </location>
</feature>
<sequence>MSHYSMHPDPTAQPFPSPILKPIRPPDAAPFVVAGDFLRAGQRDLVIVRGNTLELQSLDTEALDLVPQGRRTLFAAVLGVQAMSIHDASAAGVLDDLDMDLDGEDEEGALAIDDTEMHPLTRARWKGSHVLAVTTNRMVIEIIAVVYNRHGGMSVVPMTGWYLSRSRRFHYTVAHFPSTIGNLACTLLSTPPVVPSPLPPCKTRFTCSGFPPHRPSSAPPLPTHPQRLSKTRSRSARS</sequence>
<evidence type="ECO:0000313" key="2">
    <source>
        <dbReference type="EMBL" id="ORZ40947.1"/>
    </source>
</evidence>
<reference evidence="2 3" key="1">
    <citation type="submission" date="2016-07" db="EMBL/GenBank/DDBJ databases">
        <title>Pervasive Adenine N6-methylation of Active Genes in Fungi.</title>
        <authorList>
            <consortium name="DOE Joint Genome Institute"/>
            <person name="Mondo S.J."/>
            <person name="Dannebaum R.O."/>
            <person name="Kuo R.C."/>
            <person name="Labutti K."/>
            <person name="Haridas S."/>
            <person name="Kuo A."/>
            <person name="Salamov A."/>
            <person name="Ahrendt S.R."/>
            <person name="Lipzen A."/>
            <person name="Sullivan W."/>
            <person name="Andreopoulos W.B."/>
            <person name="Clum A."/>
            <person name="Lindquist E."/>
            <person name="Daum C."/>
            <person name="Ramamoorthy G.K."/>
            <person name="Gryganskyi A."/>
            <person name="Culley D."/>
            <person name="Magnuson J.K."/>
            <person name="James T.Y."/>
            <person name="O'Malley M.A."/>
            <person name="Stajich J.E."/>
            <person name="Spatafora J.W."/>
            <person name="Visel A."/>
            <person name="Grigoriev I.V."/>
        </authorList>
    </citation>
    <scope>NUCLEOTIDE SEQUENCE [LARGE SCALE GENOMIC DNA]</scope>
    <source>
        <strain evidence="2 3">PL171</strain>
    </source>
</reference>
<proteinExistence type="predicted"/>
<keyword evidence="3" id="KW-1185">Reference proteome</keyword>
<feature type="region of interest" description="Disordered" evidence="1">
    <location>
        <begin position="212"/>
        <end position="238"/>
    </location>
</feature>
<dbReference type="AlphaFoldDB" id="A0A1Y2I256"/>
<dbReference type="EMBL" id="MCFL01000002">
    <property type="protein sequence ID" value="ORZ40947.1"/>
    <property type="molecule type" value="Genomic_DNA"/>
</dbReference>
<gene>
    <name evidence="2" type="ORF">BCR44DRAFT_1103189</name>
</gene>
<feature type="region of interest" description="Disordered" evidence="1">
    <location>
        <begin position="1"/>
        <end position="21"/>
    </location>
</feature>
<evidence type="ECO:0000313" key="3">
    <source>
        <dbReference type="Proteomes" id="UP000193411"/>
    </source>
</evidence>
<feature type="compositionally biased region" description="Pro residues" evidence="1">
    <location>
        <begin position="212"/>
        <end position="223"/>
    </location>
</feature>